<proteinExistence type="inferred from homology"/>
<comment type="caution">
    <text evidence="5">The sequence shown here is derived from an EMBL/GenBank/DDBJ whole genome shotgun (WGS) entry which is preliminary data.</text>
</comment>
<dbReference type="GO" id="GO:0030288">
    <property type="term" value="C:outer membrane-bounded periplasmic space"/>
    <property type="evidence" value="ECO:0007669"/>
    <property type="project" value="UniProtKB-ARBA"/>
</dbReference>
<dbReference type="Proteomes" id="UP000474957">
    <property type="component" value="Unassembled WGS sequence"/>
</dbReference>
<evidence type="ECO:0000313" key="6">
    <source>
        <dbReference type="Proteomes" id="UP000474957"/>
    </source>
</evidence>
<dbReference type="GO" id="GO:0015833">
    <property type="term" value="P:peptide transport"/>
    <property type="evidence" value="ECO:0007669"/>
    <property type="project" value="TreeGrafter"/>
</dbReference>
<feature type="chain" id="PRO_5026944262" evidence="3">
    <location>
        <begin position="25"/>
        <end position="501"/>
    </location>
</feature>
<dbReference type="InterPro" id="IPR030678">
    <property type="entry name" value="Peptide/Ni-bd"/>
</dbReference>
<dbReference type="InterPro" id="IPR000914">
    <property type="entry name" value="SBP_5_dom"/>
</dbReference>
<comment type="similarity">
    <text evidence="2">Belongs to the bacterial solute-binding protein 5 family.</text>
</comment>
<sequence length="501" mass="54278">MRQPGTKVLAGVAVTLALAGTVNAQETDVTIVLASEPVSLDPCMTAANDNGRVALGNIFNGLTARNPETGALEPALASSWTQLDGNKWEFDLRDGVTFHDGSPLDAEAVKYSIERTLNENLTCETRTKFFAGGEYAVEAADADTIVITTDATDPILPLKMANVMIHPTSVPFDELQRTAPGTGPYVLDDWAAGQRVLLTRYDGYWGETPEVATGKFIWRSESSVRAAMVTQGEADLAPSIAVQDVTEEYGVAYPNAESTRLNLDMLTPPLDDRRIREAIALAIDRDAMLGTVMSSGAEKATQLYHPTTIGWSDEVTMWEYDPERARALLDEAKADGVPIDAPIQFIGRIGHFPGAKDFHEVIAIMLSDVGLNVELEWVEAAVKNRLQVKPFEEGRRAQIFVDQHDNTSGDPVFTLPSRYGSEGAQSKVADPELDQLLKEAAGATGEARVDAWKAAAAKIEEILPDTMLFHMVGYAAIGDGIEYTPTMFTNSSVQLADISLK</sequence>
<comment type="subcellular location">
    <subcellularLocation>
        <location evidence="1">Periplasm</location>
    </subcellularLocation>
</comment>
<keyword evidence="3" id="KW-0732">Signal</keyword>
<protein>
    <submittedName>
        <fullName evidence="5">Peptide ABC transporter substrate-binding protein</fullName>
    </submittedName>
</protein>
<dbReference type="Gene3D" id="3.10.105.10">
    <property type="entry name" value="Dipeptide-binding Protein, Domain 3"/>
    <property type="match status" value="1"/>
</dbReference>
<dbReference type="SUPFAM" id="SSF53850">
    <property type="entry name" value="Periplasmic binding protein-like II"/>
    <property type="match status" value="1"/>
</dbReference>
<dbReference type="InterPro" id="IPR039424">
    <property type="entry name" value="SBP_5"/>
</dbReference>
<dbReference type="PANTHER" id="PTHR30290">
    <property type="entry name" value="PERIPLASMIC BINDING COMPONENT OF ABC TRANSPORTER"/>
    <property type="match status" value="1"/>
</dbReference>
<keyword evidence="6" id="KW-1185">Reference proteome</keyword>
<gene>
    <name evidence="5" type="ORF">GE300_16125</name>
</gene>
<feature type="signal peptide" evidence="3">
    <location>
        <begin position="1"/>
        <end position="24"/>
    </location>
</feature>
<accession>A0A6L5Z3I9</accession>
<dbReference type="GO" id="GO:0043190">
    <property type="term" value="C:ATP-binding cassette (ABC) transporter complex"/>
    <property type="evidence" value="ECO:0007669"/>
    <property type="project" value="InterPro"/>
</dbReference>
<reference evidence="5 6" key="1">
    <citation type="submission" date="2019-10" db="EMBL/GenBank/DDBJ databases">
        <title>Cognatihalovulum marinum gen. nov. sp. nov., a new member of the family Rhodobacteraceae isolated from deep seawater of the Northwest Indian Ocean.</title>
        <authorList>
            <person name="Ruan C."/>
            <person name="Wang J."/>
            <person name="Zheng X."/>
            <person name="Song L."/>
            <person name="Zhu Y."/>
            <person name="Huang Y."/>
            <person name="Lu Z."/>
            <person name="Du W."/>
            <person name="Huang L."/>
            <person name="Dai X."/>
        </authorList>
    </citation>
    <scope>NUCLEOTIDE SEQUENCE [LARGE SCALE GENOMIC DNA]</scope>
    <source>
        <strain evidence="5 6">2CG4</strain>
    </source>
</reference>
<evidence type="ECO:0000256" key="1">
    <source>
        <dbReference type="ARBA" id="ARBA00004418"/>
    </source>
</evidence>
<evidence type="ECO:0000256" key="2">
    <source>
        <dbReference type="ARBA" id="ARBA00005695"/>
    </source>
</evidence>
<evidence type="ECO:0000259" key="4">
    <source>
        <dbReference type="Pfam" id="PF00496"/>
    </source>
</evidence>
<name>A0A6L5Z3I9_9RHOB</name>
<dbReference type="PIRSF" id="PIRSF002741">
    <property type="entry name" value="MppA"/>
    <property type="match status" value="1"/>
</dbReference>
<dbReference type="GO" id="GO:1904680">
    <property type="term" value="F:peptide transmembrane transporter activity"/>
    <property type="evidence" value="ECO:0007669"/>
    <property type="project" value="TreeGrafter"/>
</dbReference>
<evidence type="ECO:0000313" key="5">
    <source>
        <dbReference type="EMBL" id="MSU91116.1"/>
    </source>
</evidence>
<dbReference type="EMBL" id="WIND01000015">
    <property type="protein sequence ID" value="MSU91116.1"/>
    <property type="molecule type" value="Genomic_DNA"/>
</dbReference>
<dbReference type="Pfam" id="PF00496">
    <property type="entry name" value="SBP_bac_5"/>
    <property type="match status" value="1"/>
</dbReference>
<organism evidence="5 6">
    <name type="scientific">Halovulum marinum</name>
    <dbReference type="NCBI Taxonomy" id="2662447"/>
    <lineage>
        <taxon>Bacteria</taxon>
        <taxon>Pseudomonadati</taxon>
        <taxon>Pseudomonadota</taxon>
        <taxon>Alphaproteobacteria</taxon>
        <taxon>Rhodobacterales</taxon>
        <taxon>Paracoccaceae</taxon>
        <taxon>Halovulum</taxon>
    </lineage>
</organism>
<dbReference type="AlphaFoldDB" id="A0A6L5Z3I9"/>
<dbReference type="Gene3D" id="3.40.190.10">
    <property type="entry name" value="Periplasmic binding protein-like II"/>
    <property type="match status" value="1"/>
</dbReference>
<evidence type="ECO:0000256" key="3">
    <source>
        <dbReference type="SAM" id="SignalP"/>
    </source>
</evidence>
<feature type="domain" description="Solute-binding protein family 5" evidence="4">
    <location>
        <begin position="72"/>
        <end position="422"/>
    </location>
</feature>